<dbReference type="AlphaFoldDB" id="A0AAV6KRZ5"/>
<gene>
    <name evidence="1" type="ORF">RHGRI_012778</name>
</gene>
<organism evidence="1 2">
    <name type="scientific">Rhododendron griersonianum</name>
    <dbReference type="NCBI Taxonomy" id="479676"/>
    <lineage>
        <taxon>Eukaryota</taxon>
        <taxon>Viridiplantae</taxon>
        <taxon>Streptophyta</taxon>
        <taxon>Embryophyta</taxon>
        <taxon>Tracheophyta</taxon>
        <taxon>Spermatophyta</taxon>
        <taxon>Magnoliopsida</taxon>
        <taxon>eudicotyledons</taxon>
        <taxon>Gunneridae</taxon>
        <taxon>Pentapetalae</taxon>
        <taxon>asterids</taxon>
        <taxon>Ericales</taxon>
        <taxon>Ericaceae</taxon>
        <taxon>Ericoideae</taxon>
        <taxon>Rhodoreae</taxon>
        <taxon>Rhododendron</taxon>
    </lineage>
</organism>
<dbReference type="Proteomes" id="UP000823749">
    <property type="component" value="Chromosome 4"/>
</dbReference>
<dbReference type="EMBL" id="JACTNZ010000004">
    <property type="protein sequence ID" value="KAG5555351.1"/>
    <property type="molecule type" value="Genomic_DNA"/>
</dbReference>
<proteinExistence type="predicted"/>
<sequence length="642" mass="71407">MTRPYELIHKCQAGTLIIPESTKIPSNVNDDRSNFCIKIIVDSLTYLIEGEEDEGNLGLPKLTLKDKEHVKFIKIPIDELIHEGTLSTISDMLSAVEIPEDNQPDMLDDITNFTLSMALKNDHNVWSKVLTMIVRIDAADYVVGADGVDVAVLRESMEGTFYLVFNMTQPYELIHICRDGTSIIPENTKIPSNANDDRSYFCIKIIVDYSTYLIEGEEDEGSLGLPKLTLEDKKHVKFIEIPVDKWIHEGTLSTISDMLSAVEIPEDNRSDMLDDITNFALSMAPKNDQNVWSKALTMIIRIDAVDYVFCADGVDVAVLRESMEGTVGPRKLLAGGTIKPILFNINRPYELIHICRAGTSIIPENTKMPSNANDYCSYFCIKIIVDSSTYLIEGEEDEGNLGLPKLTLEDKEHVKFIEILVDEMIHEGTLSTISYMLSAVEIPEDNQSDMLDYITIFALSMAPKNDHNVWSKVLTMIVRTDAADYIVGADGVDVAVPRETMEGTVWPRELLASEEDEGSLSLPKLTLEDKEHGKFIEIPIDELIHVGTLSTISDMLSAMEILEDNQSDMLDDITNFALSMAPKNDHNVWSKVLTMIVRIDAADYVVGADGVDVVVLWESMEGTVGPMELLASGTIKSIHSAA</sequence>
<protein>
    <submittedName>
        <fullName evidence="1">Uncharacterized protein</fullName>
    </submittedName>
</protein>
<comment type="caution">
    <text evidence="1">The sequence shown here is derived from an EMBL/GenBank/DDBJ whole genome shotgun (WGS) entry which is preliminary data.</text>
</comment>
<accession>A0AAV6KRZ5</accession>
<keyword evidence="2" id="KW-1185">Reference proteome</keyword>
<evidence type="ECO:0000313" key="2">
    <source>
        <dbReference type="Proteomes" id="UP000823749"/>
    </source>
</evidence>
<evidence type="ECO:0000313" key="1">
    <source>
        <dbReference type="EMBL" id="KAG5555351.1"/>
    </source>
</evidence>
<name>A0AAV6KRZ5_9ERIC</name>
<reference evidence="1" key="1">
    <citation type="submission" date="2020-08" db="EMBL/GenBank/DDBJ databases">
        <title>Plant Genome Project.</title>
        <authorList>
            <person name="Zhang R.-G."/>
        </authorList>
    </citation>
    <scope>NUCLEOTIDE SEQUENCE</scope>
    <source>
        <strain evidence="1">WSP0</strain>
        <tissue evidence="1">Leaf</tissue>
    </source>
</reference>